<organism evidence="1 2">
    <name type="scientific">Fusarium torulosum</name>
    <dbReference type="NCBI Taxonomy" id="33205"/>
    <lineage>
        <taxon>Eukaryota</taxon>
        <taxon>Fungi</taxon>
        <taxon>Dikarya</taxon>
        <taxon>Ascomycota</taxon>
        <taxon>Pezizomycotina</taxon>
        <taxon>Sordariomycetes</taxon>
        <taxon>Hypocreomycetidae</taxon>
        <taxon>Hypocreales</taxon>
        <taxon>Nectriaceae</taxon>
        <taxon>Fusarium</taxon>
    </lineage>
</organism>
<comment type="caution">
    <text evidence="1">The sequence shown here is derived from an EMBL/GenBank/DDBJ whole genome shotgun (WGS) entry which is preliminary data.</text>
</comment>
<accession>A0AAE8LY03</accession>
<dbReference type="AlphaFoldDB" id="A0AAE8LY03"/>
<reference evidence="1" key="1">
    <citation type="submission" date="2018-03" db="EMBL/GenBank/DDBJ databases">
        <authorList>
            <person name="Guldener U."/>
        </authorList>
    </citation>
    <scope>NUCLEOTIDE SEQUENCE</scope>
</reference>
<dbReference type="EMBL" id="ONZP01000011">
    <property type="protein sequence ID" value="SPJ70509.1"/>
    <property type="molecule type" value="Genomic_DNA"/>
</dbReference>
<evidence type="ECO:0000313" key="2">
    <source>
        <dbReference type="Proteomes" id="UP001187734"/>
    </source>
</evidence>
<keyword evidence="2" id="KW-1185">Reference proteome</keyword>
<protein>
    <submittedName>
        <fullName evidence="1">Uncharacterized protein</fullName>
    </submittedName>
</protein>
<gene>
    <name evidence="1" type="ORF">FTOL_00237</name>
</gene>
<evidence type="ECO:0000313" key="1">
    <source>
        <dbReference type="EMBL" id="SPJ70509.1"/>
    </source>
</evidence>
<sequence length="109" mass="12202">MSGKHFDGCPRNSFLDVAVTERRSNPSTAYAPYSPRVPAGIHEVCRYYYRCEAVVPRQGSVKTLSLAIHLYIDAARVFEPDPPVVPRLAKATVRTHLTTDDIRAETDLE</sequence>
<dbReference type="Proteomes" id="UP001187734">
    <property type="component" value="Unassembled WGS sequence"/>
</dbReference>
<proteinExistence type="predicted"/>
<name>A0AAE8LY03_9HYPO</name>